<comment type="similarity">
    <text evidence="1">Belongs to the short-chain dehydrogenases/reductases (SDR) family.</text>
</comment>
<feature type="domain" description="Ketoreductase" evidence="4">
    <location>
        <begin position="8"/>
        <end position="189"/>
    </location>
</feature>
<proteinExistence type="inferred from homology"/>
<dbReference type="PANTHER" id="PTHR24321:SF8">
    <property type="entry name" value="ESTRADIOL 17-BETA-DEHYDROGENASE 8-RELATED"/>
    <property type="match status" value="1"/>
</dbReference>
<dbReference type="InterPro" id="IPR002347">
    <property type="entry name" value="SDR_fam"/>
</dbReference>
<evidence type="ECO:0000259" key="4">
    <source>
        <dbReference type="SMART" id="SM00822"/>
    </source>
</evidence>
<dbReference type="PRINTS" id="PR00080">
    <property type="entry name" value="SDRFAMILY"/>
</dbReference>
<accession>A0A7W3JTH9</accession>
<dbReference type="Gene3D" id="3.40.50.720">
    <property type="entry name" value="NAD(P)-binding Rossmann-like Domain"/>
    <property type="match status" value="1"/>
</dbReference>
<evidence type="ECO:0000256" key="2">
    <source>
        <dbReference type="ARBA" id="ARBA00023002"/>
    </source>
</evidence>
<organism evidence="5 6">
    <name type="scientific">Alpinimonas psychrophila</name>
    <dbReference type="NCBI Taxonomy" id="748908"/>
    <lineage>
        <taxon>Bacteria</taxon>
        <taxon>Bacillati</taxon>
        <taxon>Actinomycetota</taxon>
        <taxon>Actinomycetes</taxon>
        <taxon>Micrococcales</taxon>
        <taxon>Microbacteriaceae</taxon>
        <taxon>Alpinimonas</taxon>
    </lineage>
</organism>
<evidence type="ECO:0000256" key="1">
    <source>
        <dbReference type="ARBA" id="ARBA00006484"/>
    </source>
</evidence>
<reference evidence="5 6" key="1">
    <citation type="submission" date="2020-07" db="EMBL/GenBank/DDBJ databases">
        <title>Sequencing the genomes of 1000 actinobacteria strains.</title>
        <authorList>
            <person name="Klenk H.-P."/>
        </authorList>
    </citation>
    <scope>NUCLEOTIDE SEQUENCE [LARGE SCALE GENOMIC DNA]</scope>
    <source>
        <strain evidence="5 6">DSM 23737</strain>
    </source>
</reference>
<dbReference type="AlphaFoldDB" id="A0A7W3JTH9"/>
<evidence type="ECO:0000313" key="5">
    <source>
        <dbReference type="EMBL" id="MBA8828956.1"/>
    </source>
</evidence>
<evidence type="ECO:0000256" key="3">
    <source>
        <dbReference type="ARBA" id="ARBA00023027"/>
    </source>
</evidence>
<dbReference type="PROSITE" id="PS00061">
    <property type="entry name" value="ADH_SHORT"/>
    <property type="match status" value="1"/>
</dbReference>
<dbReference type="FunFam" id="3.40.50.720:FF:000084">
    <property type="entry name" value="Short-chain dehydrogenase reductase"/>
    <property type="match status" value="1"/>
</dbReference>
<dbReference type="CDD" id="cd05233">
    <property type="entry name" value="SDR_c"/>
    <property type="match status" value="1"/>
</dbReference>
<dbReference type="RefSeq" id="WP_182484390.1">
    <property type="nucleotide sequence ID" value="NZ_JACGWU010000002.1"/>
</dbReference>
<keyword evidence="2" id="KW-0560">Oxidoreductase</keyword>
<gene>
    <name evidence="5" type="ORF">FB555_001054</name>
</gene>
<name>A0A7W3JTH9_9MICO</name>
<dbReference type="GO" id="GO:0016491">
    <property type="term" value="F:oxidoreductase activity"/>
    <property type="evidence" value="ECO:0007669"/>
    <property type="project" value="UniProtKB-KW"/>
</dbReference>
<dbReference type="PRINTS" id="PR00081">
    <property type="entry name" value="GDHRDH"/>
</dbReference>
<comment type="caution">
    <text evidence="5">The sequence shown here is derived from an EMBL/GenBank/DDBJ whole genome shotgun (WGS) entry which is preliminary data.</text>
</comment>
<evidence type="ECO:0000313" key="6">
    <source>
        <dbReference type="Proteomes" id="UP000524237"/>
    </source>
</evidence>
<keyword evidence="6" id="KW-1185">Reference proteome</keyword>
<keyword evidence="3" id="KW-0520">NAD</keyword>
<dbReference type="InterPro" id="IPR057326">
    <property type="entry name" value="KR_dom"/>
</dbReference>
<dbReference type="SUPFAM" id="SSF51735">
    <property type="entry name" value="NAD(P)-binding Rossmann-fold domains"/>
    <property type="match status" value="1"/>
</dbReference>
<dbReference type="PANTHER" id="PTHR24321">
    <property type="entry name" value="DEHYDROGENASES, SHORT CHAIN"/>
    <property type="match status" value="1"/>
</dbReference>
<protein>
    <submittedName>
        <fullName evidence="5">NAD(P)-dependent dehydrogenase (Short-subunit alcohol dehydrogenase family)</fullName>
    </submittedName>
</protein>
<dbReference type="NCBIfam" id="NF005559">
    <property type="entry name" value="PRK07231.1"/>
    <property type="match status" value="1"/>
</dbReference>
<dbReference type="InterPro" id="IPR020904">
    <property type="entry name" value="Sc_DH/Rdtase_CS"/>
</dbReference>
<dbReference type="SMART" id="SM00822">
    <property type="entry name" value="PKS_KR"/>
    <property type="match status" value="1"/>
</dbReference>
<dbReference type="EMBL" id="JACGWU010000002">
    <property type="protein sequence ID" value="MBA8828956.1"/>
    <property type="molecule type" value="Genomic_DNA"/>
</dbReference>
<dbReference type="Pfam" id="PF13561">
    <property type="entry name" value="adh_short_C2"/>
    <property type="match status" value="1"/>
</dbReference>
<sequence>MTVDLSGKNIVITGGGGGIGGATAVKVAEAGANVVIVDFHEASAHATLDRVEAAGGKGLVVLADVTKSADVQKYVDAAITEFGTIDGFFNNAGIEGKIGPAADLSDEDWATVIAVNLTGVFLGLRHVITAMRSQPTGGSIVCTGSIASSLGLANTIAYNASKHGVAGLVRTAAAEEAKNNIRVNAVTPGMINTRMLQDIAATLMPGVEKHEAARIAAAGSSPMRRLGTPEEVAQVVRFLLSDESSFVTGALIAVDGGTTATSSNEG</sequence>
<dbReference type="Proteomes" id="UP000524237">
    <property type="component" value="Unassembled WGS sequence"/>
</dbReference>
<dbReference type="InterPro" id="IPR036291">
    <property type="entry name" value="NAD(P)-bd_dom_sf"/>
</dbReference>